<sequence length="422" mass="46465">MRSLASRTMTRRLTSGAASPERALAGMAARASEPSSTTHPCPPTAGDSVSLLEIMEDTRLVLGAFLRQSLTVAPSQRPGRVGGAYRDANKFSARKTEGRRWTEDGWDSLDEQISVAEGKKHGFKDMIKKRLRRRSRSAASQHPKKESSKAESCVTPEPKDIQMGLLKLKISAGSNNNSLALKQDKQESDAASVSSTSSAEGGEKKEKKKKNKLRSLSSLLRRVKSSRKESIAEEHQQPKRPDSLPLGQEAEPQSAVVSPSYPPQFYDEVAGTLDRIAQKRTAARPVKPTLDSQPAAMTANDNKDAVVRQLVQILSMQGDAIDKKIQSDPFLRSTLARLSYPSFAKLLDMFACEDDAPSPIAENPTLSRVAVTMEVSRRVITATGTQRMWGYAERYMQNFAPWVQSQGGWDKVVQLEDVSEYD</sequence>
<dbReference type="PANTHER" id="PTHR14965">
    <property type="entry name" value="SI:CH73-248E21.1"/>
    <property type="match status" value="1"/>
</dbReference>
<feature type="compositionally biased region" description="Basic and acidic residues" evidence="3">
    <location>
        <begin position="226"/>
        <end position="242"/>
    </location>
</feature>
<feature type="region of interest" description="Disordered" evidence="3">
    <location>
        <begin position="1"/>
        <end position="43"/>
    </location>
</feature>
<dbReference type="PANTHER" id="PTHR14965:SF2">
    <property type="entry name" value="BCL-2-LIKE PROTEIN 12"/>
    <property type="match status" value="1"/>
</dbReference>
<dbReference type="GO" id="GO:2001236">
    <property type="term" value="P:regulation of extrinsic apoptotic signaling pathway"/>
    <property type="evidence" value="ECO:0007669"/>
    <property type="project" value="TreeGrafter"/>
</dbReference>
<keyword evidence="2" id="KW-0053">Apoptosis</keyword>
<feature type="compositionally biased region" description="Polar residues" evidence="3">
    <location>
        <begin position="1"/>
        <end position="17"/>
    </location>
</feature>
<keyword evidence="5" id="KW-1185">Reference proteome</keyword>
<dbReference type="RefSeq" id="XP_018592413.1">
    <property type="nucleotide sequence ID" value="XM_018736897.1"/>
</dbReference>
<evidence type="ECO:0000256" key="1">
    <source>
        <dbReference type="ARBA" id="ARBA00022553"/>
    </source>
</evidence>
<evidence type="ECO:0000256" key="3">
    <source>
        <dbReference type="SAM" id="MobiDB-lite"/>
    </source>
</evidence>
<dbReference type="SUPFAM" id="SSF56854">
    <property type="entry name" value="Bcl-2 inhibitors of programmed cell death"/>
    <property type="match status" value="1"/>
</dbReference>
<dbReference type="InterPro" id="IPR036834">
    <property type="entry name" value="Bcl-2-like_sf"/>
</dbReference>
<name>A0A8C9V8V1_SCLFO</name>
<feature type="compositionally biased region" description="Low complexity" evidence="3">
    <location>
        <begin position="189"/>
        <end position="200"/>
    </location>
</feature>
<accession>A0A8C9V8V1</accession>
<dbReference type="AlphaFoldDB" id="A0A8C9V8V1"/>
<reference evidence="4" key="3">
    <citation type="submission" date="2025-09" db="UniProtKB">
        <authorList>
            <consortium name="Ensembl"/>
        </authorList>
    </citation>
    <scope>IDENTIFICATION</scope>
</reference>
<dbReference type="Proteomes" id="UP000694397">
    <property type="component" value="Chromosome 20"/>
</dbReference>
<dbReference type="GO" id="GO:0006915">
    <property type="term" value="P:apoptotic process"/>
    <property type="evidence" value="ECO:0007669"/>
    <property type="project" value="UniProtKB-KW"/>
</dbReference>
<dbReference type="Ensembl" id="ENSSFOT00015033878.2">
    <property type="protein sequence ID" value="ENSSFOP00015033502.1"/>
    <property type="gene ID" value="ENSSFOG00015021391.2"/>
</dbReference>
<gene>
    <name evidence="4" type="primary">LOC108925134</name>
</gene>
<evidence type="ECO:0000256" key="2">
    <source>
        <dbReference type="ARBA" id="ARBA00022703"/>
    </source>
</evidence>
<feature type="region of interest" description="Disordered" evidence="3">
    <location>
        <begin position="181"/>
        <end position="261"/>
    </location>
</feature>
<reference evidence="4" key="2">
    <citation type="submission" date="2025-08" db="UniProtKB">
        <authorList>
            <consortium name="Ensembl"/>
        </authorList>
    </citation>
    <scope>IDENTIFICATION</scope>
</reference>
<proteinExistence type="predicted"/>
<keyword evidence="1" id="KW-0597">Phosphoprotein</keyword>
<evidence type="ECO:0000313" key="5">
    <source>
        <dbReference type="Proteomes" id="UP000694397"/>
    </source>
</evidence>
<dbReference type="GeneID" id="108925134"/>
<feature type="region of interest" description="Disordered" evidence="3">
    <location>
        <begin position="120"/>
        <end position="157"/>
    </location>
</feature>
<protein>
    <submittedName>
        <fullName evidence="4">BCL2 like 12</fullName>
    </submittedName>
</protein>
<dbReference type="KEGG" id="sfm:108925134"/>
<dbReference type="GeneTree" id="ENSGT00940000154318"/>
<reference evidence="4 5" key="1">
    <citation type="submission" date="2019-04" db="EMBL/GenBank/DDBJ databases">
        <authorList>
            <consortium name="Wellcome Sanger Institute Data Sharing"/>
        </authorList>
    </citation>
    <scope>NUCLEOTIDE SEQUENCE [LARGE SCALE GENOMIC DNA]</scope>
</reference>
<evidence type="ECO:0000313" key="4">
    <source>
        <dbReference type="Ensembl" id="ENSSFOP00015033502.1"/>
    </source>
</evidence>
<organism evidence="4 5">
    <name type="scientific">Scleropages formosus</name>
    <name type="common">Asian bonytongue</name>
    <name type="synonym">Osteoglossum formosum</name>
    <dbReference type="NCBI Taxonomy" id="113540"/>
    <lineage>
        <taxon>Eukaryota</taxon>
        <taxon>Metazoa</taxon>
        <taxon>Chordata</taxon>
        <taxon>Craniata</taxon>
        <taxon>Vertebrata</taxon>
        <taxon>Euteleostomi</taxon>
        <taxon>Actinopterygii</taxon>
        <taxon>Neopterygii</taxon>
        <taxon>Teleostei</taxon>
        <taxon>Osteoglossocephala</taxon>
        <taxon>Osteoglossomorpha</taxon>
        <taxon>Osteoglossiformes</taxon>
        <taxon>Osteoglossidae</taxon>
        <taxon>Scleropages</taxon>
    </lineage>
</organism>
<dbReference type="OrthoDB" id="9948760at2759"/>